<dbReference type="PANTHER" id="PTHR34001">
    <property type="entry name" value="BLL7405 PROTEIN"/>
    <property type="match status" value="1"/>
</dbReference>
<dbReference type="EMBL" id="BASZ01000002">
    <property type="protein sequence ID" value="GAD48352.1"/>
    <property type="molecule type" value="Genomic_DNA"/>
</dbReference>
<dbReference type="InterPro" id="IPR051692">
    <property type="entry name" value="OMP-like"/>
</dbReference>
<dbReference type="SUPFAM" id="SSF56925">
    <property type="entry name" value="OMPA-like"/>
    <property type="match status" value="1"/>
</dbReference>
<evidence type="ECO:0000259" key="6">
    <source>
        <dbReference type="Pfam" id="PF13505"/>
    </source>
</evidence>
<dbReference type="AlphaFoldDB" id="U2YJJ8"/>
<evidence type="ECO:0000256" key="5">
    <source>
        <dbReference type="SAM" id="SignalP"/>
    </source>
</evidence>
<dbReference type="RefSeq" id="WP_021689259.1">
    <property type="nucleotide sequence ID" value="NZ_BASZ01000002.1"/>
</dbReference>
<dbReference type="KEGG" id="ntd:EGO55_01720"/>
<dbReference type="Pfam" id="PF13505">
    <property type="entry name" value="OMP_b-brl"/>
    <property type="match status" value="1"/>
</dbReference>
<accession>U2YJJ8</accession>
<organism evidence="7 8">
    <name type="scientific">Caenibius tardaugens NBRC 16725</name>
    <dbReference type="NCBI Taxonomy" id="1219035"/>
    <lineage>
        <taxon>Bacteria</taxon>
        <taxon>Pseudomonadati</taxon>
        <taxon>Pseudomonadota</taxon>
        <taxon>Alphaproteobacteria</taxon>
        <taxon>Sphingomonadales</taxon>
        <taxon>Erythrobacteraceae</taxon>
        <taxon>Caenibius</taxon>
    </lineage>
</organism>
<name>U2YJJ8_9SPHN</name>
<evidence type="ECO:0000256" key="2">
    <source>
        <dbReference type="ARBA" id="ARBA00022729"/>
    </source>
</evidence>
<dbReference type="InterPro" id="IPR011250">
    <property type="entry name" value="OMP/PagP_B-barrel"/>
</dbReference>
<comment type="caution">
    <text evidence="7">The sequence shown here is derived from an EMBL/GenBank/DDBJ whole genome shotgun (WGS) entry which is preliminary data.</text>
</comment>
<dbReference type="InterPro" id="IPR027385">
    <property type="entry name" value="Beta-barrel_OMP"/>
</dbReference>
<reference evidence="7 8" key="1">
    <citation type="submission" date="2013-09" db="EMBL/GenBank/DDBJ databases">
        <title>Whole genome shotgun sequence of Novosphingobium tardaugens NBRC 16725.</title>
        <authorList>
            <person name="Isaki S."/>
            <person name="Hosoyama A."/>
            <person name="Tsuchikane K."/>
            <person name="Katsumata H."/>
            <person name="Ando Y."/>
            <person name="Yamazaki S."/>
            <person name="Fujita N."/>
        </authorList>
    </citation>
    <scope>NUCLEOTIDE SEQUENCE [LARGE SCALE GENOMIC DNA]</scope>
    <source>
        <strain evidence="7 8">NBRC 16725</strain>
    </source>
</reference>
<sequence>MKKFLAIATAGSAIAVATPVFAQEDSTFTGPRVEAIIGYDKVKAGSSIDDIYDRNNSMDGLLYGIGVGYDADLGGVVLGAEAELSDSTAKTRFRNGEMQDFGYGRVKTGRDIYIGARVGAKVGPSTLIYAKGGYTNAQLKAIANYGDVDYGSKFKLDGWRVGAGVEQAISTNTFAKIEYRYSKYEDAKFDFGDGGPDTHSFDVDTDRHQVVAAVGMRF</sequence>
<proteinExistence type="inferred from homology"/>
<dbReference type="Proteomes" id="UP000016568">
    <property type="component" value="Unassembled WGS sequence"/>
</dbReference>
<evidence type="ECO:0000313" key="7">
    <source>
        <dbReference type="EMBL" id="GAD48352.1"/>
    </source>
</evidence>
<dbReference type="Gene3D" id="2.40.160.20">
    <property type="match status" value="1"/>
</dbReference>
<dbReference type="PANTHER" id="PTHR34001:SF3">
    <property type="entry name" value="BLL7405 PROTEIN"/>
    <property type="match status" value="1"/>
</dbReference>
<gene>
    <name evidence="7" type="ORF">NT2_02_04340</name>
</gene>
<comment type="similarity">
    <text evidence="4">Belongs to the Omp25/RopB family.</text>
</comment>
<dbReference type="OrthoDB" id="8222426at2"/>
<keyword evidence="2 5" id="KW-0732">Signal</keyword>
<keyword evidence="8" id="KW-1185">Reference proteome</keyword>
<dbReference type="GO" id="GO:0016020">
    <property type="term" value="C:membrane"/>
    <property type="evidence" value="ECO:0007669"/>
    <property type="project" value="UniProtKB-SubCell"/>
</dbReference>
<evidence type="ECO:0000256" key="4">
    <source>
        <dbReference type="ARBA" id="ARBA00038306"/>
    </source>
</evidence>
<keyword evidence="3" id="KW-0472">Membrane</keyword>
<dbReference type="eggNOG" id="COG3637">
    <property type="taxonomic scope" value="Bacteria"/>
</dbReference>
<evidence type="ECO:0000313" key="8">
    <source>
        <dbReference type="Proteomes" id="UP000016568"/>
    </source>
</evidence>
<comment type="subcellular location">
    <subcellularLocation>
        <location evidence="1">Membrane</location>
    </subcellularLocation>
</comment>
<evidence type="ECO:0000256" key="3">
    <source>
        <dbReference type="ARBA" id="ARBA00023136"/>
    </source>
</evidence>
<evidence type="ECO:0000256" key="1">
    <source>
        <dbReference type="ARBA" id="ARBA00004370"/>
    </source>
</evidence>
<feature type="signal peptide" evidence="5">
    <location>
        <begin position="1"/>
        <end position="22"/>
    </location>
</feature>
<feature type="chain" id="PRO_5030177714" description="Outer membrane protein beta-barrel domain-containing protein" evidence="5">
    <location>
        <begin position="23"/>
        <end position="218"/>
    </location>
</feature>
<feature type="domain" description="Outer membrane protein beta-barrel" evidence="6">
    <location>
        <begin position="12"/>
        <end position="203"/>
    </location>
</feature>
<protein>
    <recommendedName>
        <fullName evidence="6">Outer membrane protein beta-barrel domain-containing protein</fullName>
    </recommendedName>
</protein>